<dbReference type="SUPFAM" id="SSF49384">
    <property type="entry name" value="Carbohydrate-binding domain"/>
    <property type="match status" value="1"/>
</dbReference>
<dbReference type="InterPro" id="IPR001919">
    <property type="entry name" value="CBD2"/>
</dbReference>
<dbReference type="Proteomes" id="UP000642748">
    <property type="component" value="Unassembled WGS sequence"/>
</dbReference>
<dbReference type="AlphaFoldDB" id="A0A8J3QQ03"/>
<dbReference type="GO" id="GO:0005975">
    <property type="term" value="P:carbohydrate metabolic process"/>
    <property type="evidence" value="ECO:0007669"/>
    <property type="project" value="InterPro"/>
</dbReference>
<dbReference type="RefSeq" id="WP_203918040.1">
    <property type="nucleotide sequence ID" value="NZ_BONZ01000023.1"/>
</dbReference>
<protein>
    <recommendedName>
        <fullName evidence="2">CBM2 domain-containing protein</fullName>
    </recommendedName>
</protein>
<sequence length="92" mass="9568">MRVRRIAVVAATAVVRAMAVAINGWTVRWTFPNGQTNSQLWNGSYASSGASVTVRNVSYNGTVPAGGTTTFGFLGNWNGSNATPTSLACSSP</sequence>
<dbReference type="GO" id="GO:0030247">
    <property type="term" value="F:polysaccharide binding"/>
    <property type="evidence" value="ECO:0007669"/>
    <property type="project" value="UniProtKB-UniRule"/>
</dbReference>
<dbReference type="GO" id="GO:0004553">
    <property type="term" value="F:hydrolase activity, hydrolyzing O-glycosyl compounds"/>
    <property type="evidence" value="ECO:0007669"/>
    <property type="project" value="InterPro"/>
</dbReference>
<dbReference type="Gene3D" id="2.60.40.290">
    <property type="match status" value="1"/>
</dbReference>
<reference evidence="3" key="1">
    <citation type="submission" date="2021-01" db="EMBL/GenBank/DDBJ databases">
        <title>Whole genome shotgun sequence of Rugosimonospora africana NBRC 104875.</title>
        <authorList>
            <person name="Komaki H."/>
            <person name="Tamura T."/>
        </authorList>
    </citation>
    <scope>NUCLEOTIDE SEQUENCE</scope>
    <source>
        <strain evidence="3">NBRC 104875</strain>
    </source>
</reference>
<gene>
    <name evidence="3" type="ORF">Raf01_25460</name>
</gene>
<feature type="signal peptide" evidence="1">
    <location>
        <begin position="1"/>
        <end position="21"/>
    </location>
</feature>
<evidence type="ECO:0000313" key="3">
    <source>
        <dbReference type="EMBL" id="GIH14374.1"/>
    </source>
</evidence>
<organism evidence="3 4">
    <name type="scientific">Rugosimonospora africana</name>
    <dbReference type="NCBI Taxonomy" id="556532"/>
    <lineage>
        <taxon>Bacteria</taxon>
        <taxon>Bacillati</taxon>
        <taxon>Actinomycetota</taxon>
        <taxon>Actinomycetes</taxon>
        <taxon>Micromonosporales</taxon>
        <taxon>Micromonosporaceae</taxon>
        <taxon>Rugosimonospora</taxon>
    </lineage>
</organism>
<dbReference type="PROSITE" id="PS51173">
    <property type="entry name" value="CBM2"/>
    <property type="match status" value="1"/>
</dbReference>
<dbReference type="InterPro" id="IPR008965">
    <property type="entry name" value="CBM2/CBM3_carb-bd_dom_sf"/>
</dbReference>
<dbReference type="SMART" id="SM00637">
    <property type="entry name" value="CBD_II"/>
    <property type="match status" value="1"/>
</dbReference>
<name>A0A8J3QQ03_9ACTN</name>
<feature type="domain" description="CBM2" evidence="2">
    <location>
        <begin position="1"/>
        <end position="92"/>
    </location>
</feature>
<keyword evidence="4" id="KW-1185">Reference proteome</keyword>
<evidence type="ECO:0000313" key="4">
    <source>
        <dbReference type="Proteomes" id="UP000642748"/>
    </source>
</evidence>
<evidence type="ECO:0000256" key="1">
    <source>
        <dbReference type="SAM" id="SignalP"/>
    </source>
</evidence>
<accession>A0A8J3QQ03</accession>
<dbReference type="Pfam" id="PF00553">
    <property type="entry name" value="CBM_2"/>
    <property type="match status" value="1"/>
</dbReference>
<dbReference type="EMBL" id="BONZ01000023">
    <property type="protein sequence ID" value="GIH14374.1"/>
    <property type="molecule type" value="Genomic_DNA"/>
</dbReference>
<feature type="chain" id="PRO_5035169701" description="CBM2 domain-containing protein" evidence="1">
    <location>
        <begin position="22"/>
        <end position="92"/>
    </location>
</feature>
<dbReference type="InterPro" id="IPR012291">
    <property type="entry name" value="CBM2_carb-bd_dom_sf"/>
</dbReference>
<proteinExistence type="predicted"/>
<keyword evidence="1" id="KW-0732">Signal</keyword>
<comment type="caution">
    <text evidence="3">The sequence shown here is derived from an EMBL/GenBank/DDBJ whole genome shotgun (WGS) entry which is preliminary data.</text>
</comment>
<evidence type="ECO:0000259" key="2">
    <source>
        <dbReference type="PROSITE" id="PS51173"/>
    </source>
</evidence>